<dbReference type="Gramene" id="rna-AYBTSS11_LOCUS16386">
    <property type="protein sequence ID" value="CAJ1955919.1"/>
    <property type="gene ID" value="gene-AYBTSS11_LOCUS16386"/>
</dbReference>
<organism evidence="6 7">
    <name type="scientific">Sphenostylis stenocarpa</name>
    <dbReference type="NCBI Taxonomy" id="92480"/>
    <lineage>
        <taxon>Eukaryota</taxon>
        <taxon>Viridiplantae</taxon>
        <taxon>Streptophyta</taxon>
        <taxon>Embryophyta</taxon>
        <taxon>Tracheophyta</taxon>
        <taxon>Spermatophyta</taxon>
        <taxon>Magnoliopsida</taxon>
        <taxon>eudicotyledons</taxon>
        <taxon>Gunneridae</taxon>
        <taxon>Pentapetalae</taxon>
        <taxon>rosids</taxon>
        <taxon>fabids</taxon>
        <taxon>Fabales</taxon>
        <taxon>Fabaceae</taxon>
        <taxon>Papilionoideae</taxon>
        <taxon>50 kb inversion clade</taxon>
        <taxon>NPAAA clade</taxon>
        <taxon>indigoferoid/millettioid clade</taxon>
        <taxon>Phaseoleae</taxon>
        <taxon>Sphenostylis</taxon>
    </lineage>
</organism>
<proteinExistence type="inferred from homology"/>
<gene>
    <name evidence="6" type="ORF">AYBTSS11_LOCUS16386</name>
</gene>
<accession>A0AA86VHW3</accession>
<evidence type="ECO:0000256" key="2">
    <source>
        <dbReference type="ARBA" id="ARBA00004470"/>
    </source>
</evidence>
<protein>
    <recommendedName>
        <fullName evidence="5">Alpha-carbonic anhydrase domain-containing protein</fullName>
    </recommendedName>
</protein>
<comment type="subcellular location">
    <subcellularLocation>
        <location evidence="2">Plastid</location>
        <location evidence="2">Chloroplast stroma</location>
    </subcellularLocation>
</comment>
<dbReference type="GO" id="GO:0006730">
    <property type="term" value="P:one-carbon metabolic process"/>
    <property type="evidence" value="ECO:0007669"/>
    <property type="project" value="TreeGrafter"/>
</dbReference>
<dbReference type="AlphaFoldDB" id="A0AA86VHW3"/>
<evidence type="ECO:0000256" key="1">
    <source>
        <dbReference type="ARBA" id="ARBA00002904"/>
    </source>
</evidence>
<dbReference type="SUPFAM" id="SSF51069">
    <property type="entry name" value="Carbonic anhydrase"/>
    <property type="match status" value="1"/>
</dbReference>
<dbReference type="Gene3D" id="3.10.200.10">
    <property type="entry name" value="Alpha carbonic anhydrase"/>
    <property type="match status" value="1"/>
</dbReference>
<comment type="function">
    <text evidence="1">Reversible hydration of carbon dioxide.</text>
</comment>
<evidence type="ECO:0000313" key="7">
    <source>
        <dbReference type="Proteomes" id="UP001189624"/>
    </source>
</evidence>
<dbReference type="InterPro" id="IPR001148">
    <property type="entry name" value="CA_dom"/>
</dbReference>
<keyword evidence="4" id="KW-0732">Signal</keyword>
<dbReference type="PANTHER" id="PTHR18952:SF208">
    <property type="entry name" value="CARBONIC ANHYDRASE XA-RELATED"/>
    <property type="match status" value="1"/>
</dbReference>
<dbReference type="EMBL" id="OY731402">
    <property type="protein sequence ID" value="CAJ1955919.1"/>
    <property type="molecule type" value="Genomic_DNA"/>
</dbReference>
<dbReference type="Proteomes" id="UP001189624">
    <property type="component" value="Chromosome 5"/>
</dbReference>
<evidence type="ECO:0000313" key="6">
    <source>
        <dbReference type="EMBL" id="CAJ1955919.1"/>
    </source>
</evidence>
<comment type="similarity">
    <text evidence="3">Belongs to the alpha-class carbonic anhydrase family.</text>
</comment>
<dbReference type="SMART" id="SM01057">
    <property type="entry name" value="Carb_anhydrase"/>
    <property type="match status" value="1"/>
</dbReference>
<dbReference type="GO" id="GO:0009570">
    <property type="term" value="C:chloroplast stroma"/>
    <property type="evidence" value="ECO:0007669"/>
    <property type="project" value="UniProtKB-SubCell"/>
</dbReference>
<evidence type="ECO:0000259" key="5">
    <source>
        <dbReference type="SMART" id="SM01057"/>
    </source>
</evidence>
<keyword evidence="7" id="KW-1185">Reference proteome</keyword>
<dbReference type="InterPro" id="IPR036398">
    <property type="entry name" value="CA_dom_sf"/>
</dbReference>
<evidence type="ECO:0000256" key="3">
    <source>
        <dbReference type="ARBA" id="ARBA00006365"/>
    </source>
</evidence>
<sequence>MDLAMAIQAFAHFILIVLLFPAATSGEKYVKFELCLHNVKHVIDLRKHMADVVSNSRIQRNYQPANATLLSSDHDIMVNWTENAGYITINETQYQLLQGHWHSPSEHKINGMRYDLELELVMQNNLIRAAVDGAGDVAIKLNDVTMANFCEDLGLVAKALVKGWIFRFCFVKLFQCNNSATGNQCLKETFENARPMQPRNGRTVQLYLPKDHRGN</sequence>
<dbReference type="GO" id="GO:0008270">
    <property type="term" value="F:zinc ion binding"/>
    <property type="evidence" value="ECO:0007669"/>
    <property type="project" value="InterPro"/>
</dbReference>
<dbReference type="InterPro" id="IPR023561">
    <property type="entry name" value="Carbonic_anhydrase_a-class"/>
</dbReference>
<name>A0AA86VHW3_9FABA</name>
<feature type="chain" id="PRO_5041745035" description="Alpha-carbonic anhydrase domain-containing protein" evidence="4">
    <location>
        <begin position="27"/>
        <end position="215"/>
    </location>
</feature>
<dbReference type="GO" id="GO:0004089">
    <property type="term" value="F:carbonate dehydratase activity"/>
    <property type="evidence" value="ECO:0007669"/>
    <property type="project" value="InterPro"/>
</dbReference>
<reference evidence="6" key="1">
    <citation type="submission" date="2023-10" db="EMBL/GenBank/DDBJ databases">
        <authorList>
            <person name="Domelevo Entfellner J.-B."/>
        </authorList>
    </citation>
    <scope>NUCLEOTIDE SEQUENCE</scope>
</reference>
<dbReference type="PANTHER" id="PTHR18952">
    <property type="entry name" value="CARBONIC ANHYDRASE"/>
    <property type="match status" value="1"/>
</dbReference>
<feature type="domain" description="Alpha-carbonic anhydrase" evidence="5">
    <location>
        <begin position="23"/>
        <end position="208"/>
    </location>
</feature>
<feature type="signal peptide" evidence="4">
    <location>
        <begin position="1"/>
        <end position="26"/>
    </location>
</feature>
<dbReference type="Pfam" id="PF00194">
    <property type="entry name" value="Carb_anhydrase"/>
    <property type="match status" value="1"/>
</dbReference>
<evidence type="ECO:0000256" key="4">
    <source>
        <dbReference type="SAM" id="SignalP"/>
    </source>
</evidence>